<dbReference type="AlphaFoldDB" id="A0A1I3W5Q5"/>
<evidence type="ECO:0000313" key="7">
    <source>
        <dbReference type="Proteomes" id="UP000224607"/>
    </source>
</evidence>
<accession>A0A1I3W5Q5</accession>
<evidence type="ECO:0000313" key="4">
    <source>
        <dbReference type="EMBL" id="PHM38923.1"/>
    </source>
</evidence>
<dbReference type="Proteomes" id="UP000198919">
    <property type="component" value="Unassembled WGS sequence"/>
</dbReference>
<dbReference type="RefSeq" id="WP_092513452.1">
    <property type="nucleotide sequence ID" value="NZ_CAWNQB010000006.1"/>
</dbReference>
<comment type="function">
    <text evidence="3">Part of a sulfur-relay system required for 2-thiolation of 5-methylaminomethyl-2-thiouridine (mnm(5)s(2)U) at tRNA wobble positions.</text>
</comment>
<dbReference type="HAMAP" id="MF_01564">
    <property type="entry name" value="Thiourid_synth_B"/>
    <property type="match status" value="1"/>
</dbReference>
<evidence type="ECO:0000256" key="1">
    <source>
        <dbReference type="ARBA" id="ARBA00022490"/>
    </source>
</evidence>
<dbReference type="PANTHER" id="PTHR37526">
    <property type="entry name" value="PROTEIN TUSB"/>
    <property type="match status" value="1"/>
</dbReference>
<dbReference type="Proteomes" id="UP000224607">
    <property type="component" value="Unassembled WGS sequence"/>
</dbReference>
<keyword evidence="7" id="KW-1185">Reference proteome</keyword>
<evidence type="ECO:0000313" key="5">
    <source>
        <dbReference type="EMBL" id="SFK02918.1"/>
    </source>
</evidence>
<name>A0A1I3W5Q5_9GAMM</name>
<protein>
    <recommendedName>
        <fullName evidence="3">Protein TusB</fullName>
    </recommendedName>
    <alternativeName>
        <fullName evidence="3">tRNA 2-thiouridine synthesizing protein B</fullName>
    </alternativeName>
</protein>
<dbReference type="SUPFAM" id="SSF75169">
    <property type="entry name" value="DsrEFH-like"/>
    <property type="match status" value="1"/>
</dbReference>
<dbReference type="GO" id="GO:1990228">
    <property type="term" value="C:sulfurtransferase complex"/>
    <property type="evidence" value="ECO:0007669"/>
    <property type="project" value="TreeGrafter"/>
</dbReference>
<evidence type="ECO:0000256" key="2">
    <source>
        <dbReference type="ARBA" id="ARBA00022694"/>
    </source>
</evidence>
<comment type="subcellular location">
    <subcellularLocation>
        <location evidence="3">Cytoplasm</location>
    </subcellularLocation>
</comment>
<dbReference type="Gene3D" id="3.40.1260.10">
    <property type="entry name" value="DsrEFH-like"/>
    <property type="match status" value="1"/>
</dbReference>
<reference evidence="4 7" key="3">
    <citation type="journal article" date="2017" name="Nat. Microbiol.">
        <title>Natural product diversity associated with the nematode symbionts Photorhabdus and Xenorhabdus.</title>
        <authorList>
            <person name="Tobias N.J."/>
            <person name="Wolff H."/>
            <person name="Djahanschiri B."/>
            <person name="Grundmann F."/>
            <person name="Kronenwerth M."/>
            <person name="Shi Y.M."/>
            <person name="Simonyi S."/>
            <person name="Grun P."/>
            <person name="Shapiro-Ilan D."/>
            <person name="Pidot S.J."/>
            <person name="Stinear T.P."/>
            <person name="Ebersberger I."/>
            <person name="Bode H.B."/>
        </authorList>
    </citation>
    <scope>NUCLEOTIDE SEQUENCE [LARGE SCALE GENOMIC DNA]</scope>
    <source>
        <strain evidence="4 7">DSM 17908</strain>
    </source>
</reference>
<dbReference type="InterPro" id="IPR023526">
    <property type="entry name" value="Sulphur_relay_TusB"/>
</dbReference>
<proteinExistence type="inferred from homology"/>
<dbReference type="InterPro" id="IPR007215">
    <property type="entry name" value="Sulphur_relay_TusB/DsrH"/>
</dbReference>
<dbReference type="NCBIfam" id="NF010035">
    <property type="entry name" value="PRK13510.1"/>
    <property type="match status" value="1"/>
</dbReference>
<dbReference type="OrthoDB" id="9795117at2"/>
<gene>
    <name evidence="3" type="primary">tusB</name>
    <name evidence="5" type="ORF">SAMN05421680_12458</name>
    <name evidence="4" type="ORF">Xmau_03301</name>
</gene>
<dbReference type="EMBL" id="NITY01000014">
    <property type="protein sequence ID" value="PHM38923.1"/>
    <property type="molecule type" value="Genomic_DNA"/>
</dbReference>
<dbReference type="NCBIfam" id="TIGR03011">
    <property type="entry name" value="sulf_tusB_dsrH"/>
    <property type="match status" value="1"/>
</dbReference>
<reference evidence="5" key="1">
    <citation type="submission" date="2016-10" db="EMBL/GenBank/DDBJ databases">
        <authorList>
            <person name="de Groot N.N."/>
        </authorList>
    </citation>
    <scope>NUCLEOTIDE SEQUENCE [LARGE SCALE GENOMIC DNA]</scope>
    <source>
        <strain evidence="5">DSM 17908</strain>
    </source>
</reference>
<dbReference type="InterPro" id="IPR027396">
    <property type="entry name" value="DsrEFH-like"/>
</dbReference>
<organism evidence="5 6">
    <name type="scientific">Xenorhabdus mauleonii</name>
    <dbReference type="NCBI Taxonomy" id="351675"/>
    <lineage>
        <taxon>Bacteria</taxon>
        <taxon>Pseudomonadati</taxon>
        <taxon>Pseudomonadota</taxon>
        <taxon>Gammaproteobacteria</taxon>
        <taxon>Enterobacterales</taxon>
        <taxon>Morganellaceae</taxon>
        <taxon>Xenorhabdus</taxon>
    </lineage>
</organism>
<comment type="subunit">
    <text evidence="3">Heterohexamer, formed by a dimer of trimers. The hexameric TusBCD complex contains 2 copies each of TusB, TusC and TusD. The TusBCD complex interacts with TusE.</text>
</comment>
<dbReference type="PANTHER" id="PTHR37526:SF1">
    <property type="entry name" value="PROTEIN TUSB"/>
    <property type="match status" value="1"/>
</dbReference>
<keyword evidence="1 3" id="KW-0963">Cytoplasm</keyword>
<dbReference type="STRING" id="351675.SAMN05421680_12458"/>
<dbReference type="Pfam" id="PF04077">
    <property type="entry name" value="DsrH"/>
    <property type="match status" value="1"/>
</dbReference>
<reference evidence="6" key="2">
    <citation type="submission" date="2016-10" db="EMBL/GenBank/DDBJ databases">
        <authorList>
            <person name="Varghese N."/>
            <person name="Submissions S."/>
        </authorList>
    </citation>
    <scope>NUCLEOTIDE SEQUENCE [LARGE SCALE GENOMIC DNA]</scope>
    <source>
        <strain evidence="6">DSM 17908</strain>
    </source>
</reference>
<dbReference type="EMBL" id="FORG01000024">
    <property type="protein sequence ID" value="SFK02918.1"/>
    <property type="molecule type" value="Genomic_DNA"/>
</dbReference>
<evidence type="ECO:0000256" key="3">
    <source>
        <dbReference type="HAMAP-Rule" id="MF_01564"/>
    </source>
</evidence>
<dbReference type="GO" id="GO:0002143">
    <property type="term" value="P:tRNA wobble position uridine thiolation"/>
    <property type="evidence" value="ECO:0007669"/>
    <property type="project" value="InterPro"/>
</dbReference>
<sequence>MLYTVSHSPYHIDFNAMLSLVTDIDDVLLIQNGVLLGINNNRNLMALLNTGAGIYALKEDLEARGLFEQISDRVKVIDYAGFVSLTVKHQQNFAW</sequence>
<comment type="similarity">
    <text evidence="3">Belongs to the DsrH/TusB family.</text>
</comment>
<evidence type="ECO:0000313" key="6">
    <source>
        <dbReference type="Proteomes" id="UP000198919"/>
    </source>
</evidence>
<keyword evidence="2 3" id="KW-0819">tRNA processing</keyword>